<sequence length="357" mass="38087">MAEKTPQDDEASAPLGGAVDWSLAAKAGIKLARGGPAMSRYTAETATAELAEASKRAELPVREVTGLADGLPVPAADVLDRAGWITAASRSMAHLTGADPDGSGNLIVGKPAGLQAGAMLAYLSSAILGQYDPFTGEHGTLLLVTPNIVSVERSLRLNPSDFRLWVCLHEVTHRVQFSSSPWLAEYMKESVETLGATVDESMTDVVGRLAAELRSRKEPDSSDGATAGGIIGLLRASQAEPQRDALDRMLVLGTLLEGHADHVMDAVGPAVVPSVATIRTAFDKRRQRKSNPVQRIIKMLLGMDAKMAQYVRGKAFVDAVVLKVGMEQFNTIWTGPETLPLLDEIDNPDAWVMRVLG</sequence>
<dbReference type="InterPro" id="IPR018766">
    <property type="entry name" value="Zinicin_2"/>
</dbReference>
<dbReference type="PANTHER" id="PTHR39420:SF1">
    <property type="entry name" value="HYDROLASE"/>
    <property type="match status" value="1"/>
</dbReference>
<gene>
    <name evidence="1" type="ORF">CHR55_16660</name>
</gene>
<organism evidence="1 2">
    <name type="scientific">Rhodococcus qingshengii</name>
    <dbReference type="NCBI Taxonomy" id="334542"/>
    <lineage>
        <taxon>Bacteria</taxon>
        <taxon>Bacillati</taxon>
        <taxon>Actinomycetota</taxon>
        <taxon>Actinomycetes</taxon>
        <taxon>Mycobacteriales</taxon>
        <taxon>Nocardiaceae</taxon>
        <taxon>Rhodococcus</taxon>
        <taxon>Rhodococcus erythropolis group</taxon>
    </lineage>
</organism>
<dbReference type="NCBIfam" id="TIGR03624">
    <property type="entry name" value="putative hydrolase"/>
    <property type="match status" value="1"/>
</dbReference>
<reference evidence="1 2" key="1">
    <citation type="submission" date="2017-07" db="EMBL/GenBank/DDBJ databases">
        <title>Draft sequence of Rhodococcus enclensis 23b-28.</title>
        <authorList>
            <person name="Besaury L."/>
            <person name="Sancelme M."/>
            <person name="Amato P."/>
            <person name="Lallement A."/>
            <person name="Delort A.-M."/>
        </authorList>
    </citation>
    <scope>NUCLEOTIDE SEQUENCE [LARGE SCALE GENOMIC DNA]</scope>
    <source>
        <strain evidence="1 2">23b-28</strain>
    </source>
</reference>
<dbReference type="GO" id="GO:0016787">
    <property type="term" value="F:hydrolase activity"/>
    <property type="evidence" value="ECO:0007669"/>
    <property type="project" value="UniProtKB-KW"/>
</dbReference>
<comment type="caution">
    <text evidence="1">The sequence shown here is derived from an EMBL/GenBank/DDBJ whole genome shotgun (WGS) entry which is preliminary data.</text>
</comment>
<evidence type="ECO:0000313" key="1">
    <source>
        <dbReference type="EMBL" id="PCK26230.1"/>
    </source>
</evidence>
<dbReference type="Gene3D" id="1.20.150.30">
    <property type="entry name" value="Zincin-like metallopeptidase, N-terminal domain"/>
    <property type="match status" value="1"/>
</dbReference>
<accession>A0A2A5J9H5</accession>
<evidence type="ECO:0000313" key="2">
    <source>
        <dbReference type="Proteomes" id="UP000230886"/>
    </source>
</evidence>
<dbReference type="InterPro" id="IPR022454">
    <property type="entry name" value="CHP03883_F420-assoc"/>
</dbReference>
<dbReference type="Pfam" id="PF10103">
    <property type="entry name" value="Zincin_2"/>
    <property type="match status" value="1"/>
</dbReference>
<name>A0A2A5J9H5_RHOSG</name>
<dbReference type="NCBIfam" id="TIGR03883">
    <property type="entry name" value="DUF2342_F420"/>
    <property type="match status" value="1"/>
</dbReference>
<dbReference type="InterPro" id="IPR042271">
    <property type="entry name" value="Zinicin_2_N"/>
</dbReference>
<dbReference type="EMBL" id="NOVD01000010">
    <property type="protein sequence ID" value="PCK26230.1"/>
    <property type="molecule type" value="Genomic_DNA"/>
</dbReference>
<dbReference type="RefSeq" id="WP_099697765.1">
    <property type="nucleotide sequence ID" value="NZ_NOVD01000010.1"/>
</dbReference>
<dbReference type="PANTHER" id="PTHR39420">
    <property type="match status" value="1"/>
</dbReference>
<proteinExistence type="predicted"/>
<dbReference type="AlphaFoldDB" id="A0A2A5J9H5"/>
<dbReference type="SUPFAM" id="SSF55486">
    <property type="entry name" value="Metalloproteases ('zincins'), catalytic domain"/>
    <property type="match status" value="1"/>
</dbReference>
<keyword evidence="1" id="KW-0378">Hydrolase</keyword>
<protein>
    <submittedName>
        <fullName evidence="1">Hydrolase</fullName>
    </submittedName>
</protein>
<dbReference type="Proteomes" id="UP000230886">
    <property type="component" value="Unassembled WGS sequence"/>
</dbReference>